<feature type="non-terminal residue" evidence="9">
    <location>
        <position position="491"/>
    </location>
</feature>
<evidence type="ECO:0000256" key="2">
    <source>
        <dbReference type="ARBA" id="ARBA00022754"/>
    </source>
</evidence>
<dbReference type="Gene3D" id="1.20.5.170">
    <property type="match status" value="1"/>
</dbReference>
<organism evidence="9 10">
    <name type="scientific">Diceros bicornis minor</name>
    <name type="common">South-central black rhinoceros</name>
    <dbReference type="NCBI Taxonomy" id="77932"/>
    <lineage>
        <taxon>Eukaryota</taxon>
        <taxon>Metazoa</taxon>
        <taxon>Chordata</taxon>
        <taxon>Craniata</taxon>
        <taxon>Vertebrata</taxon>
        <taxon>Euteleostomi</taxon>
        <taxon>Mammalia</taxon>
        <taxon>Eutheria</taxon>
        <taxon>Laurasiatheria</taxon>
        <taxon>Perissodactyla</taxon>
        <taxon>Rhinocerotidae</taxon>
        <taxon>Diceros</taxon>
    </lineage>
</organism>
<dbReference type="PROSITE" id="PS00226">
    <property type="entry name" value="IF_ROD_1"/>
    <property type="match status" value="1"/>
</dbReference>
<keyword evidence="3 6" id="KW-0175">Coiled coil</keyword>
<evidence type="ECO:0000256" key="4">
    <source>
        <dbReference type="ARBA" id="ARBA00061646"/>
    </source>
</evidence>
<dbReference type="GO" id="GO:0045109">
    <property type="term" value="P:intermediate filament organization"/>
    <property type="evidence" value="ECO:0007669"/>
    <property type="project" value="TreeGrafter"/>
</dbReference>
<feature type="coiled-coil region" evidence="6">
    <location>
        <begin position="355"/>
        <end position="471"/>
    </location>
</feature>
<dbReference type="FunFam" id="1.20.5.1160:FF:000001">
    <property type="entry name" value="Keratin type II"/>
    <property type="match status" value="1"/>
</dbReference>
<dbReference type="InterPro" id="IPR039008">
    <property type="entry name" value="IF_rod_dom"/>
</dbReference>
<dbReference type="Proteomes" id="UP000551758">
    <property type="component" value="Unassembled WGS sequence"/>
</dbReference>
<dbReference type="InterPro" id="IPR003054">
    <property type="entry name" value="Keratin_II"/>
</dbReference>
<dbReference type="Gene3D" id="1.20.5.1160">
    <property type="entry name" value="Vasodilator-stimulated phosphoprotein"/>
    <property type="match status" value="1"/>
</dbReference>
<evidence type="ECO:0000256" key="7">
    <source>
        <dbReference type="SAM" id="MobiDB-lite"/>
    </source>
</evidence>
<dbReference type="PRINTS" id="PR01276">
    <property type="entry name" value="TYPE2KERATIN"/>
</dbReference>
<evidence type="ECO:0000313" key="10">
    <source>
        <dbReference type="Proteomes" id="UP000551758"/>
    </source>
</evidence>
<feature type="domain" description="IF rod" evidence="8">
    <location>
        <begin position="180"/>
        <end position="491"/>
    </location>
</feature>
<dbReference type="GO" id="GO:0045095">
    <property type="term" value="C:keratin filament"/>
    <property type="evidence" value="ECO:0007669"/>
    <property type="project" value="InterPro"/>
</dbReference>
<evidence type="ECO:0000256" key="1">
    <source>
        <dbReference type="ARBA" id="ARBA00022744"/>
    </source>
</evidence>
<dbReference type="PANTHER" id="PTHR45616">
    <property type="entry name" value="GATA-TYPE DOMAIN-CONTAINING PROTEIN"/>
    <property type="match status" value="1"/>
</dbReference>
<evidence type="ECO:0000256" key="6">
    <source>
        <dbReference type="SAM" id="Coils"/>
    </source>
</evidence>
<dbReference type="GO" id="GO:0031424">
    <property type="term" value="P:keratinization"/>
    <property type="evidence" value="ECO:0007669"/>
    <property type="project" value="TreeGrafter"/>
</dbReference>
<feature type="compositionally biased region" description="Gly residues" evidence="7">
    <location>
        <begin position="39"/>
        <end position="48"/>
    </location>
</feature>
<dbReference type="PROSITE" id="PS51842">
    <property type="entry name" value="IF_ROD_2"/>
    <property type="match status" value="1"/>
</dbReference>
<feature type="compositionally biased region" description="Low complexity" evidence="7">
    <location>
        <begin position="18"/>
        <end position="38"/>
    </location>
</feature>
<dbReference type="GO" id="GO:0005615">
    <property type="term" value="C:extracellular space"/>
    <property type="evidence" value="ECO:0007669"/>
    <property type="project" value="TreeGrafter"/>
</dbReference>
<dbReference type="SMART" id="SM01391">
    <property type="entry name" value="Filament"/>
    <property type="match status" value="1"/>
</dbReference>
<dbReference type="InterPro" id="IPR032444">
    <property type="entry name" value="Keratin_2_head"/>
</dbReference>
<dbReference type="EMBL" id="JACDTQ010000370">
    <property type="protein sequence ID" value="KAF5928480.1"/>
    <property type="molecule type" value="Genomic_DNA"/>
</dbReference>
<evidence type="ECO:0000256" key="5">
    <source>
        <dbReference type="RuleBase" id="RU000685"/>
    </source>
</evidence>
<sequence>MSRHFSSVSGHRGGAGFSSGSAGVVSFQRRSTSSSVRRSGGGGGGFSRGRCGAGGAGGGFGSRSLVNLGGSKSISISVAGGGRRSGFGGGYGGSSFGGGGYGGSGFGGGFGSGGFGGGFGSGGFGGGIGIGGGFGGGGFGGGFGPVCPPGGIQEVTINQSLLQPLNVEIDPEIQRVKSREREQIKTLNNQFATFIDKVRFLEQQNQVLQTKWELLQQVDTSTRTYNLEPLFESYINTLRRQVEQLKSDQPRLDSELKNVQDLVEDYRRKYEEEINRRTNAENEFVTIKKDVDAAYLTKVDLQAKVDNLRQEIEFLTILYQEELSQLQTHISDTNVILSMDNNRFLDLDSIIAEVKAQYEEIAQRSKAEAEALYQTKYEELQITAGKHGDSLRDSKIEISELNRVIQRLRSEIDSVKKQISALQQSISDAEQRGENALKDARNKLAELEDALQKAKEDLARLLRDYQELMSTKLALDLEIATYRTLLEGEEV</sequence>
<evidence type="ECO:0000256" key="3">
    <source>
        <dbReference type="ARBA" id="ARBA00023054"/>
    </source>
</evidence>
<feature type="region of interest" description="Disordered" evidence="7">
    <location>
        <begin position="1"/>
        <end position="48"/>
    </location>
</feature>
<comment type="similarity">
    <text evidence="4 5">Belongs to the intermediate filament family.</text>
</comment>
<dbReference type="FunFam" id="1.20.5.170:FF:000004">
    <property type="entry name" value="Keratin, type II cytoskeletal 5"/>
    <property type="match status" value="1"/>
</dbReference>
<proteinExistence type="inferred from homology"/>
<protein>
    <recommendedName>
        <fullName evidence="8">IF rod domain-containing protein</fullName>
    </recommendedName>
</protein>
<evidence type="ECO:0000313" key="9">
    <source>
        <dbReference type="EMBL" id="KAF5928480.1"/>
    </source>
</evidence>
<dbReference type="PANTHER" id="PTHR45616:SF33">
    <property type="entry name" value="KERATIN, TYPE II CYTOSKELETAL 1"/>
    <property type="match status" value="1"/>
</dbReference>
<dbReference type="AlphaFoldDB" id="A0A7J7FK96"/>
<dbReference type="FunFam" id="1.20.5.500:FF:000001">
    <property type="entry name" value="Type II keratin 23"/>
    <property type="match status" value="1"/>
</dbReference>
<dbReference type="GO" id="GO:0030280">
    <property type="term" value="F:structural constituent of skin epidermis"/>
    <property type="evidence" value="ECO:0007669"/>
    <property type="project" value="TreeGrafter"/>
</dbReference>
<dbReference type="SUPFAM" id="SSF64593">
    <property type="entry name" value="Intermediate filament protein, coiled coil region"/>
    <property type="match status" value="3"/>
</dbReference>
<dbReference type="InterPro" id="IPR018039">
    <property type="entry name" value="IF_conserved"/>
</dbReference>
<name>A0A7J7FK96_DICBM</name>
<comment type="caution">
    <text evidence="9">The sequence shown here is derived from an EMBL/GenBank/DDBJ whole genome shotgun (WGS) entry which is preliminary data.</text>
</comment>
<dbReference type="Pfam" id="PF00038">
    <property type="entry name" value="Filament"/>
    <property type="match status" value="1"/>
</dbReference>
<feature type="coiled-coil region" evidence="6">
    <location>
        <begin position="235"/>
        <end position="325"/>
    </location>
</feature>
<keyword evidence="1" id="KW-0416">Keratin</keyword>
<dbReference type="Pfam" id="PF16208">
    <property type="entry name" value="Keratin_2_head"/>
    <property type="match status" value="1"/>
</dbReference>
<reference evidence="9 10" key="1">
    <citation type="journal article" date="2020" name="Mol. Biol. Evol.">
        <title>Interspecific Gene Flow and the Evolution of Specialization in Black and White Rhinoceros.</title>
        <authorList>
            <person name="Moodley Y."/>
            <person name="Westbury M.V."/>
            <person name="Russo I.M."/>
            <person name="Gopalakrishnan S."/>
            <person name="Rakotoarivelo A."/>
            <person name="Olsen R.A."/>
            <person name="Prost S."/>
            <person name="Tunstall T."/>
            <person name="Ryder O.A."/>
            <person name="Dalen L."/>
            <person name="Bruford M.W."/>
        </authorList>
    </citation>
    <scope>NUCLEOTIDE SEQUENCE [LARGE SCALE GENOMIC DNA]</scope>
    <source>
        <strain evidence="9">SBR-YM</strain>
        <tissue evidence="9">Skin</tissue>
    </source>
</reference>
<gene>
    <name evidence="9" type="ORF">HPG69_015086</name>
</gene>
<accession>A0A7J7FK96</accession>
<keyword evidence="10" id="KW-1185">Reference proteome</keyword>
<keyword evidence="2 5" id="KW-0403">Intermediate filament</keyword>
<dbReference type="Gene3D" id="1.20.5.500">
    <property type="entry name" value="Single helix bin"/>
    <property type="match status" value="1"/>
</dbReference>
<evidence type="ECO:0000259" key="8">
    <source>
        <dbReference type="PROSITE" id="PS51842"/>
    </source>
</evidence>